<evidence type="ECO:0000313" key="2">
    <source>
        <dbReference type="EMBL" id="MDQ0556458.1"/>
    </source>
</evidence>
<feature type="domain" description="Antitoxin SocA-like Panacea" evidence="1">
    <location>
        <begin position="28"/>
        <end position="140"/>
    </location>
</feature>
<organism evidence="2 3">
    <name type="scientific">Paraclostridium ghonii</name>
    <dbReference type="NCBI Taxonomy" id="29358"/>
    <lineage>
        <taxon>Bacteria</taxon>
        <taxon>Bacillati</taxon>
        <taxon>Bacillota</taxon>
        <taxon>Clostridia</taxon>
        <taxon>Peptostreptococcales</taxon>
        <taxon>Peptostreptococcaceae</taxon>
        <taxon>Paraclostridium</taxon>
    </lineage>
</organism>
<gene>
    <name evidence="2" type="ORF">QOZ92_001572</name>
</gene>
<dbReference type="Pfam" id="PF13274">
    <property type="entry name" value="SocA_Panacea"/>
    <property type="match status" value="1"/>
</dbReference>
<evidence type="ECO:0000259" key="1">
    <source>
        <dbReference type="Pfam" id="PF13274"/>
    </source>
</evidence>
<evidence type="ECO:0000313" key="3">
    <source>
        <dbReference type="Proteomes" id="UP001232584"/>
    </source>
</evidence>
<dbReference type="RefSeq" id="WP_307505666.1">
    <property type="nucleotide sequence ID" value="NZ_BAAACE010000021.1"/>
</dbReference>
<keyword evidence="3" id="KW-1185">Reference proteome</keyword>
<dbReference type="Proteomes" id="UP001232584">
    <property type="component" value="Unassembled WGS sequence"/>
</dbReference>
<accession>A0ABU0MZX9</accession>
<comment type="caution">
    <text evidence="2">The sequence shown here is derived from an EMBL/GenBank/DDBJ whole genome shotgun (WGS) entry which is preliminary data.</text>
</comment>
<reference evidence="2 3" key="1">
    <citation type="submission" date="2023-07" db="EMBL/GenBank/DDBJ databases">
        <title>Genomic Encyclopedia of Type Strains, Phase IV (KMG-IV): sequencing the most valuable type-strain genomes for metagenomic binning, comparative biology and taxonomic classification.</title>
        <authorList>
            <person name="Goeker M."/>
        </authorList>
    </citation>
    <scope>NUCLEOTIDE SEQUENCE [LARGE SCALE GENOMIC DNA]</scope>
    <source>
        <strain evidence="2 3">DSM 15049</strain>
    </source>
</reference>
<proteinExistence type="predicted"/>
<dbReference type="InterPro" id="IPR025272">
    <property type="entry name" value="SocA_Panacea"/>
</dbReference>
<sequence>MAYKALEVAQYIINRSIETDSPVTNLKLQKILYYTQAAFLIEYGEPCFNESIEHWRHGPVVPKVYSEYKGYIDKKITETQDECLDVFIDSEGNFAAKRLEYNEDNFYEEDITLMNSVIDSYQNTEPWEMVDKTHEELPWKNTHPNEIITKESIMEYFEKHNDRIYGGE</sequence>
<dbReference type="EMBL" id="JAUSWG010000005">
    <property type="protein sequence ID" value="MDQ0556458.1"/>
    <property type="molecule type" value="Genomic_DNA"/>
</dbReference>
<protein>
    <submittedName>
        <fullName evidence="2">Phage-associated protein</fullName>
    </submittedName>
</protein>
<name>A0ABU0MZX9_9FIRM</name>